<evidence type="ECO:0000313" key="10">
    <source>
        <dbReference type="Proteomes" id="UP001143330"/>
    </source>
</evidence>
<dbReference type="GO" id="GO:0033214">
    <property type="term" value="P:siderophore-iron import into cell"/>
    <property type="evidence" value="ECO:0007669"/>
    <property type="project" value="TreeGrafter"/>
</dbReference>
<evidence type="ECO:0000256" key="3">
    <source>
        <dbReference type="ARBA" id="ARBA00022448"/>
    </source>
</evidence>
<sequence>MAELAAQRLPAGGVARCLRRFGPAGLVILLGLLAIGATIGNLAARLPAALWWGAFLAPDALSPAQMLVAYSFAPRLAVSLLAGAALGLAGALLQQVLRNPIASPTTLGIEAGANLALAAGLVWAPGLIGFGREWVALGGGVLALAMVLLLSRRSGFSPLVVILAGMVTSLTCAALAASITLFNSHYLAGLFLWGAGSLSQQDWSEPAFLAPRLAAFGLAAALLVRPLALLGLDDASARSLGLSLVAARFGALLVAVALTACVVAAVGCIGFIGLAAPALARISGARRAGAQLLVSALLGAVLLWATDQGVQLAAGAYGEMLPTGAVTALLGAPLLLWLVPRLRLPPHALAGLPTGAGSGGVRPARVLALVAGLLVLAILVSVSLGPGLDGWSLAWPGDPASLWSLRLPRALAALAGGMLLAVAGCLLQRMTGNPMASPEVMGVSAGAACGLTVALFLLADFGPVEQTAAASLGALLALLALLALGRTARGAPERVILVGIAVGALLDALVSVLMASGDPRAVLLFNWMAGSTYGMGAATAAASLAAAALVLALLPLLARWLDMLPLGAAATRALGVPPALSRLLLLVLAAVATAMATLLVGPLSFVGLMAPHLARLIGLRRPLPELYGAALLGGLIMVLADFAGRVVAFPWQMPAGLVASMIGAPAFLWLLSRKQNAS</sequence>
<proteinExistence type="inferred from homology"/>
<accession>A0A9W6NBL1</accession>
<evidence type="ECO:0000313" key="9">
    <source>
        <dbReference type="EMBL" id="GLK84715.1"/>
    </source>
</evidence>
<feature type="transmembrane region" description="Helical" evidence="8">
    <location>
        <begin position="655"/>
        <end position="672"/>
    </location>
</feature>
<protein>
    <submittedName>
        <fullName evidence="9">Fe3+-hydroxamate ABC transporter permease FhuB</fullName>
    </submittedName>
</protein>
<feature type="transmembrane region" description="Helical" evidence="8">
    <location>
        <begin position="535"/>
        <end position="558"/>
    </location>
</feature>
<reference evidence="9" key="1">
    <citation type="journal article" date="2014" name="Int. J. Syst. Evol. Microbiol.">
        <title>Complete genome sequence of Corynebacterium casei LMG S-19264T (=DSM 44701T), isolated from a smear-ripened cheese.</title>
        <authorList>
            <consortium name="US DOE Joint Genome Institute (JGI-PGF)"/>
            <person name="Walter F."/>
            <person name="Albersmeier A."/>
            <person name="Kalinowski J."/>
            <person name="Ruckert C."/>
        </authorList>
    </citation>
    <scope>NUCLEOTIDE SEQUENCE</scope>
    <source>
        <strain evidence="9">VKM B-2789</strain>
    </source>
</reference>
<dbReference type="GO" id="GO:0022857">
    <property type="term" value="F:transmembrane transporter activity"/>
    <property type="evidence" value="ECO:0007669"/>
    <property type="project" value="InterPro"/>
</dbReference>
<keyword evidence="6 8" id="KW-1133">Transmembrane helix</keyword>
<dbReference type="Pfam" id="PF01032">
    <property type="entry name" value="FecCD"/>
    <property type="match status" value="2"/>
</dbReference>
<organism evidence="9 10">
    <name type="scientific">Ancylobacter defluvii</name>
    <dbReference type="NCBI Taxonomy" id="1282440"/>
    <lineage>
        <taxon>Bacteria</taxon>
        <taxon>Pseudomonadati</taxon>
        <taxon>Pseudomonadota</taxon>
        <taxon>Alphaproteobacteria</taxon>
        <taxon>Hyphomicrobiales</taxon>
        <taxon>Xanthobacteraceae</taxon>
        <taxon>Ancylobacter</taxon>
    </lineage>
</organism>
<gene>
    <name evidence="9" type="ORF">GCM10017653_27850</name>
</gene>
<evidence type="ECO:0000256" key="4">
    <source>
        <dbReference type="ARBA" id="ARBA00022475"/>
    </source>
</evidence>
<dbReference type="SUPFAM" id="SSF81345">
    <property type="entry name" value="ABC transporter involved in vitamin B12 uptake, BtuC"/>
    <property type="match status" value="2"/>
</dbReference>
<comment type="similarity">
    <text evidence="2">Belongs to the binding-protein-dependent transport system permease family. FecCD subfamily.</text>
</comment>
<dbReference type="EMBL" id="BSFM01000014">
    <property type="protein sequence ID" value="GLK84715.1"/>
    <property type="molecule type" value="Genomic_DNA"/>
</dbReference>
<evidence type="ECO:0000256" key="7">
    <source>
        <dbReference type="ARBA" id="ARBA00023136"/>
    </source>
</evidence>
<keyword evidence="7 8" id="KW-0472">Membrane</keyword>
<reference evidence="9" key="2">
    <citation type="submission" date="2023-01" db="EMBL/GenBank/DDBJ databases">
        <authorList>
            <person name="Sun Q."/>
            <person name="Evtushenko L."/>
        </authorList>
    </citation>
    <scope>NUCLEOTIDE SEQUENCE</scope>
    <source>
        <strain evidence="9">VKM B-2789</strain>
    </source>
</reference>
<evidence type="ECO:0000256" key="6">
    <source>
        <dbReference type="ARBA" id="ARBA00022989"/>
    </source>
</evidence>
<feature type="transmembrane region" description="Helical" evidence="8">
    <location>
        <begin position="579"/>
        <end position="606"/>
    </location>
</feature>
<feature type="transmembrane region" description="Helical" evidence="8">
    <location>
        <begin position="320"/>
        <end position="339"/>
    </location>
</feature>
<keyword evidence="4" id="KW-1003">Cell membrane</keyword>
<feature type="transmembrane region" description="Helical" evidence="8">
    <location>
        <begin position="26"/>
        <end position="52"/>
    </location>
</feature>
<dbReference type="RefSeq" id="WP_213364578.1">
    <property type="nucleotide sequence ID" value="NZ_BSFM01000014.1"/>
</dbReference>
<comment type="caution">
    <text evidence="9">The sequence shown here is derived from an EMBL/GenBank/DDBJ whole genome shotgun (WGS) entry which is preliminary data.</text>
</comment>
<dbReference type="InterPro" id="IPR037294">
    <property type="entry name" value="ABC_BtuC-like"/>
</dbReference>
<feature type="transmembrane region" description="Helical" evidence="8">
    <location>
        <begin position="105"/>
        <end position="128"/>
    </location>
</feature>
<feature type="transmembrane region" description="Helical" evidence="8">
    <location>
        <begin position="72"/>
        <end position="93"/>
    </location>
</feature>
<evidence type="ECO:0000256" key="5">
    <source>
        <dbReference type="ARBA" id="ARBA00022692"/>
    </source>
</evidence>
<dbReference type="AlphaFoldDB" id="A0A9W6NBL1"/>
<feature type="transmembrane region" description="Helical" evidence="8">
    <location>
        <begin position="407"/>
        <end position="428"/>
    </location>
</feature>
<keyword evidence="5 8" id="KW-0812">Transmembrane</keyword>
<evidence type="ECO:0000256" key="1">
    <source>
        <dbReference type="ARBA" id="ARBA00004651"/>
    </source>
</evidence>
<evidence type="ECO:0000256" key="8">
    <source>
        <dbReference type="SAM" id="Phobius"/>
    </source>
</evidence>
<comment type="subcellular location">
    <subcellularLocation>
        <location evidence="1">Cell membrane</location>
        <topology evidence="1">Multi-pass membrane protein</topology>
    </subcellularLocation>
</comment>
<dbReference type="PANTHER" id="PTHR30472">
    <property type="entry name" value="FERRIC ENTEROBACTIN TRANSPORT SYSTEM PERMEASE PROTEIN"/>
    <property type="match status" value="1"/>
</dbReference>
<feature type="transmembrane region" description="Helical" evidence="8">
    <location>
        <begin position="288"/>
        <end position="305"/>
    </location>
</feature>
<evidence type="ECO:0000256" key="2">
    <source>
        <dbReference type="ARBA" id="ARBA00007935"/>
    </source>
</evidence>
<feature type="transmembrane region" description="Helical" evidence="8">
    <location>
        <begin position="158"/>
        <end position="179"/>
    </location>
</feature>
<feature type="transmembrane region" description="Helical" evidence="8">
    <location>
        <begin position="366"/>
        <end position="387"/>
    </location>
</feature>
<feature type="transmembrane region" description="Helical" evidence="8">
    <location>
        <begin position="496"/>
        <end position="515"/>
    </location>
</feature>
<name>A0A9W6NBL1_9HYPH</name>
<dbReference type="GO" id="GO:0005886">
    <property type="term" value="C:plasma membrane"/>
    <property type="evidence" value="ECO:0007669"/>
    <property type="project" value="UniProtKB-SubCell"/>
</dbReference>
<dbReference type="Proteomes" id="UP001143330">
    <property type="component" value="Unassembled WGS sequence"/>
</dbReference>
<dbReference type="InterPro" id="IPR000522">
    <property type="entry name" value="ABC_transptr_permease_BtuC"/>
</dbReference>
<feature type="transmembrane region" description="Helical" evidence="8">
    <location>
        <begin position="626"/>
        <end position="643"/>
    </location>
</feature>
<dbReference type="Gene3D" id="1.10.3470.10">
    <property type="entry name" value="ABC transporter involved in vitamin B12 uptake, BtuC"/>
    <property type="match status" value="2"/>
</dbReference>
<feature type="transmembrane region" description="Helical" evidence="8">
    <location>
        <begin position="440"/>
        <end position="461"/>
    </location>
</feature>
<keyword evidence="10" id="KW-1185">Reference proteome</keyword>
<dbReference type="CDD" id="cd06550">
    <property type="entry name" value="TM_ABC_iron-siderophores_like"/>
    <property type="match status" value="2"/>
</dbReference>
<feature type="transmembrane region" description="Helical" evidence="8">
    <location>
        <begin position="252"/>
        <end position="276"/>
    </location>
</feature>
<keyword evidence="3" id="KW-0813">Transport</keyword>
<dbReference type="NCBIfam" id="NF007866">
    <property type="entry name" value="PRK10577.1-2"/>
    <property type="match status" value="1"/>
</dbReference>
<feature type="transmembrane region" description="Helical" evidence="8">
    <location>
        <begin position="134"/>
        <end position="151"/>
    </location>
</feature>
<dbReference type="PANTHER" id="PTHR30472:SF37">
    <property type="entry name" value="FE(3+) DICITRATE TRANSPORT SYSTEM PERMEASE PROTEIN FECD-RELATED"/>
    <property type="match status" value="1"/>
</dbReference>
<feature type="transmembrane region" description="Helical" evidence="8">
    <location>
        <begin position="467"/>
        <end position="484"/>
    </location>
</feature>